<dbReference type="CDD" id="cd02440">
    <property type="entry name" value="AdoMet_MTases"/>
    <property type="match status" value="1"/>
</dbReference>
<dbReference type="SUPFAM" id="SSF53335">
    <property type="entry name" value="S-adenosyl-L-methionine-dependent methyltransferases"/>
    <property type="match status" value="1"/>
</dbReference>
<gene>
    <name evidence="4" type="ORF">B0I21_101540</name>
</gene>
<evidence type="ECO:0000256" key="2">
    <source>
        <dbReference type="ARBA" id="ARBA00022679"/>
    </source>
</evidence>
<sequence>MTDTKHYGAAYLSDTGNFLKHIKTQSYQPFAAVQAGVVLDLGCGTGMDAINLADMLKGRAEVVGVDHDAALIEKAMADAADRKNIRFVKGETQQLAEQDHSAAGVRMERVVQHLIEPDRTFAEVYRVLQADAPFVVVETIWNSLNLYAGLVETEQKIRNYLVDTKVNNGFAGNKLTTDLARHAFKNISIDTYCMVVRSLEEANRYLFLERIFSEMQENDALTAHEVAEFSKGLQAADRGGYFLTSMNIVIAKATK</sequence>
<evidence type="ECO:0000313" key="5">
    <source>
        <dbReference type="Proteomes" id="UP000294752"/>
    </source>
</evidence>
<name>A0A4R7D8S9_9SPHI</name>
<proteinExistence type="predicted"/>
<dbReference type="Proteomes" id="UP000294752">
    <property type="component" value="Unassembled WGS sequence"/>
</dbReference>
<accession>A0A4R7D8S9</accession>
<evidence type="ECO:0000313" key="4">
    <source>
        <dbReference type="EMBL" id="TDS17669.1"/>
    </source>
</evidence>
<dbReference type="Pfam" id="PF13649">
    <property type="entry name" value="Methyltransf_25"/>
    <property type="match status" value="1"/>
</dbReference>
<dbReference type="GO" id="GO:0008168">
    <property type="term" value="F:methyltransferase activity"/>
    <property type="evidence" value="ECO:0007669"/>
    <property type="project" value="UniProtKB-KW"/>
</dbReference>
<dbReference type="AlphaFoldDB" id="A0A4R7D8S9"/>
<evidence type="ECO:0000259" key="3">
    <source>
        <dbReference type="Pfam" id="PF13649"/>
    </source>
</evidence>
<dbReference type="InterPro" id="IPR041698">
    <property type="entry name" value="Methyltransf_25"/>
</dbReference>
<keyword evidence="2 4" id="KW-0808">Transferase</keyword>
<evidence type="ECO:0000256" key="1">
    <source>
        <dbReference type="ARBA" id="ARBA00022603"/>
    </source>
</evidence>
<dbReference type="PANTHER" id="PTHR43861">
    <property type="entry name" value="TRANS-ACONITATE 2-METHYLTRANSFERASE-RELATED"/>
    <property type="match status" value="1"/>
</dbReference>
<keyword evidence="5" id="KW-1185">Reference proteome</keyword>
<comment type="caution">
    <text evidence="4">The sequence shown here is derived from an EMBL/GenBank/DDBJ whole genome shotgun (WGS) entry which is preliminary data.</text>
</comment>
<keyword evidence="1 4" id="KW-0489">Methyltransferase</keyword>
<dbReference type="EMBL" id="SNZV01000001">
    <property type="protein sequence ID" value="TDS17669.1"/>
    <property type="molecule type" value="Genomic_DNA"/>
</dbReference>
<feature type="domain" description="Methyltransferase" evidence="3">
    <location>
        <begin position="38"/>
        <end position="129"/>
    </location>
</feature>
<dbReference type="OrthoDB" id="3636702at2"/>
<dbReference type="RefSeq" id="WP_133638780.1">
    <property type="nucleotide sequence ID" value="NZ_SNZV01000001.1"/>
</dbReference>
<protein>
    <submittedName>
        <fullName evidence="4">Methyltransferase family protein</fullName>
    </submittedName>
</protein>
<dbReference type="Gene3D" id="3.40.50.150">
    <property type="entry name" value="Vaccinia Virus protein VP39"/>
    <property type="match status" value="1"/>
</dbReference>
<dbReference type="PANTHER" id="PTHR43861:SF1">
    <property type="entry name" value="TRANS-ACONITATE 2-METHYLTRANSFERASE"/>
    <property type="match status" value="1"/>
</dbReference>
<reference evidence="4 5" key="1">
    <citation type="submission" date="2019-03" db="EMBL/GenBank/DDBJ databases">
        <title>Genomic Encyclopedia of Type Strains, Phase III (KMG-III): the genomes of soil and plant-associated and newly described type strains.</title>
        <authorList>
            <person name="Whitman W."/>
        </authorList>
    </citation>
    <scope>NUCLEOTIDE SEQUENCE [LARGE SCALE GENOMIC DNA]</scope>
    <source>
        <strain evidence="4 5">CGMCC 1.12801</strain>
    </source>
</reference>
<dbReference type="GO" id="GO:0032259">
    <property type="term" value="P:methylation"/>
    <property type="evidence" value="ECO:0007669"/>
    <property type="project" value="UniProtKB-KW"/>
</dbReference>
<organism evidence="4 5">
    <name type="scientific">Sphingobacterium paludis</name>
    <dbReference type="NCBI Taxonomy" id="1476465"/>
    <lineage>
        <taxon>Bacteria</taxon>
        <taxon>Pseudomonadati</taxon>
        <taxon>Bacteroidota</taxon>
        <taxon>Sphingobacteriia</taxon>
        <taxon>Sphingobacteriales</taxon>
        <taxon>Sphingobacteriaceae</taxon>
        <taxon>Sphingobacterium</taxon>
    </lineage>
</organism>
<dbReference type="InterPro" id="IPR029063">
    <property type="entry name" value="SAM-dependent_MTases_sf"/>
</dbReference>